<dbReference type="AlphaFoldDB" id="A0A933S0K3"/>
<comment type="caution">
    <text evidence="1">The sequence shown here is derived from an EMBL/GenBank/DDBJ whole genome shotgun (WGS) entry which is preliminary data.</text>
</comment>
<evidence type="ECO:0000313" key="2">
    <source>
        <dbReference type="Proteomes" id="UP000782519"/>
    </source>
</evidence>
<organism evidence="1 2">
    <name type="scientific">Rhodopseudomonas palustris</name>
    <dbReference type="NCBI Taxonomy" id="1076"/>
    <lineage>
        <taxon>Bacteria</taxon>
        <taxon>Pseudomonadati</taxon>
        <taxon>Pseudomonadota</taxon>
        <taxon>Alphaproteobacteria</taxon>
        <taxon>Hyphomicrobiales</taxon>
        <taxon>Nitrobacteraceae</taxon>
        <taxon>Rhodopseudomonas</taxon>
    </lineage>
</organism>
<dbReference type="EMBL" id="JACRJB010000053">
    <property type="protein sequence ID" value="MBI5131592.1"/>
    <property type="molecule type" value="Genomic_DNA"/>
</dbReference>
<sequence length="61" mass="6576">MTGAAAISIHAVGACPIRLIEDKSILTFMLARWTKSIDATVWPMRPPVASQKPLCGDELVP</sequence>
<protein>
    <submittedName>
        <fullName evidence="1">Uncharacterized protein</fullName>
    </submittedName>
</protein>
<evidence type="ECO:0000313" key="1">
    <source>
        <dbReference type="EMBL" id="MBI5131592.1"/>
    </source>
</evidence>
<name>A0A933S0K3_RHOPL</name>
<accession>A0A933S0K3</accession>
<gene>
    <name evidence="1" type="ORF">HZA66_19305</name>
</gene>
<reference evidence="1" key="1">
    <citation type="submission" date="2020-07" db="EMBL/GenBank/DDBJ databases">
        <title>Huge and variable diversity of episymbiotic CPR bacteria and DPANN archaea in groundwater ecosystems.</title>
        <authorList>
            <person name="He C.Y."/>
            <person name="Keren R."/>
            <person name="Whittaker M."/>
            <person name="Farag I.F."/>
            <person name="Doudna J."/>
            <person name="Cate J.H.D."/>
            <person name="Banfield J.F."/>
        </authorList>
    </citation>
    <scope>NUCLEOTIDE SEQUENCE</scope>
    <source>
        <strain evidence="1">NC_groundwater_1818_Pr3_B-0.1um_66_35</strain>
    </source>
</reference>
<dbReference type="Proteomes" id="UP000782519">
    <property type="component" value="Unassembled WGS sequence"/>
</dbReference>
<proteinExistence type="predicted"/>